<accession>A0ABR3GS69</accession>
<feature type="binding site" evidence="4">
    <location>
        <position position="226"/>
    </location>
    <ligand>
        <name>Zn(2+)</name>
        <dbReference type="ChEBI" id="CHEBI:29105"/>
    </ligand>
</feature>
<keyword evidence="4" id="KW-0862">Zinc</keyword>
<dbReference type="Proteomes" id="UP001447188">
    <property type="component" value="Unassembled WGS sequence"/>
</dbReference>
<proteinExistence type="inferred from homology"/>
<evidence type="ECO:0000313" key="7">
    <source>
        <dbReference type="Proteomes" id="UP001447188"/>
    </source>
</evidence>
<comment type="similarity">
    <text evidence="1">Belongs to the sirtuin family. Class I subfamily.</text>
</comment>
<feature type="domain" description="Deacetylase sirtuin-type" evidence="5">
    <location>
        <begin position="18"/>
        <end position="354"/>
    </location>
</feature>
<evidence type="ECO:0000313" key="6">
    <source>
        <dbReference type="EMBL" id="KAL0638650.1"/>
    </source>
</evidence>
<feature type="active site" description="Proton acceptor" evidence="4">
    <location>
        <position position="146"/>
    </location>
</feature>
<keyword evidence="4" id="KW-0479">Metal-binding</keyword>
<dbReference type="InterPro" id="IPR029035">
    <property type="entry name" value="DHS-like_NAD/FAD-binding_dom"/>
</dbReference>
<evidence type="ECO:0000256" key="4">
    <source>
        <dbReference type="PROSITE-ProRule" id="PRU00236"/>
    </source>
</evidence>
<gene>
    <name evidence="6" type="ORF">Q9L58_002377</name>
</gene>
<protein>
    <recommendedName>
        <fullName evidence="5">Deacetylase sirtuin-type domain-containing protein</fullName>
    </recommendedName>
</protein>
<evidence type="ECO:0000256" key="3">
    <source>
        <dbReference type="ARBA" id="ARBA00023027"/>
    </source>
</evidence>
<reference evidence="6 7" key="1">
    <citation type="submission" date="2024-02" db="EMBL/GenBank/DDBJ databases">
        <title>Discinaceae phylogenomics.</title>
        <authorList>
            <person name="Dirks A.C."/>
            <person name="James T.Y."/>
        </authorList>
    </citation>
    <scope>NUCLEOTIDE SEQUENCE [LARGE SCALE GENOMIC DNA]</scope>
    <source>
        <strain evidence="6 7">ACD0624</strain>
    </source>
</reference>
<organism evidence="6 7">
    <name type="scientific">Discina gigas</name>
    <dbReference type="NCBI Taxonomy" id="1032678"/>
    <lineage>
        <taxon>Eukaryota</taxon>
        <taxon>Fungi</taxon>
        <taxon>Dikarya</taxon>
        <taxon>Ascomycota</taxon>
        <taxon>Pezizomycotina</taxon>
        <taxon>Pezizomycetes</taxon>
        <taxon>Pezizales</taxon>
        <taxon>Discinaceae</taxon>
        <taxon>Discina</taxon>
    </lineage>
</organism>
<feature type="binding site" evidence="4">
    <location>
        <position position="223"/>
    </location>
    <ligand>
        <name>Zn(2+)</name>
        <dbReference type="ChEBI" id="CHEBI:29105"/>
    </ligand>
</feature>
<sequence>MGVPRIPYTLPFPPPKIRPSNAITLSAATAAIADFLQSRNTVLLTGAGISVESGLADYRGEKGTYRLNQKYRPIFFDEFVGNHESRKRYWARSFIGWPLMAKVQPNRTHEAVSQLWGLGLVSHVITQNVDSLHHICHPTLPTTELHGTLRDLICLTCRTPYPRTKFQQTLACLNPKWADFLKTISEAGASDNNNSLEKNIKRNPDGDVDLPGAPYTKFRYPPCPKCLEERPRGSILVDADGAHVPNRGGPTQAILKPGVIFFGESISSAAKEKAEAAVKSADGILVLGSSLATYSAWRLVRTAHQRGIGIGIVNLGGVRGEDVFFADGAQGTRVRIEFPVSDVLGGVVQELSGGFGDWDMVAKAAGSASSLGRYP</sequence>
<dbReference type="EMBL" id="JBBBZM010000020">
    <property type="protein sequence ID" value="KAL0638650.1"/>
    <property type="molecule type" value="Genomic_DNA"/>
</dbReference>
<keyword evidence="7" id="KW-1185">Reference proteome</keyword>
<evidence type="ECO:0000256" key="1">
    <source>
        <dbReference type="ARBA" id="ARBA00006924"/>
    </source>
</evidence>
<feature type="binding site" evidence="4">
    <location>
        <position position="157"/>
    </location>
    <ligand>
        <name>Zn(2+)</name>
        <dbReference type="ChEBI" id="CHEBI:29105"/>
    </ligand>
</feature>
<name>A0ABR3GS69_9PEZI</name>
<evidence type="ECO:0000259" key="5">
    <source>
        <dbReference type="PROSITE" id="PS50305"/>
    </source>
</evidence>
<dbReference type="Gene3D" id="3.40.50.1220">
    <property type="entry name" value="TPP-binding domain"/>
    <property type="match status" value="1"/>
</dbReference>
<dbReference type="InterPro" id="IPR026590">
    <property type="entry name" value="Ssirtuin_cat_dom"/>
</dbReference>
<dbReference type="InterPro" id="IPR026591">
    <property type="entry name" value="Sirtuin_cat_small_dom_sf"/>
</dbReference>
<comment type="caution">
    <text evidence="6">The sequence shown here is derived from an EMBL/GenBank/DDBJ whole genome shotgun (WGS) entry which is preliminary data.</text>
</comment>
<dbReference type="InterPro" id="IPR003000">
    <property type="entry name" value="Sirtuin"/>
</dbReference>
<dbReference type="SUPFAM" id="SSF52467">
    <property type="entry name" value="DHS-like NAD/FAD-binding domain"/>
    <property type="match status" value="1"/>
</dbReference>
<feature type="binding site" evidence="4">
    <location>
        <position position="154"/>
    </location>
    <ligand>
        <name>Zn(2+)</name>
        <dbReference type="ChEBI" id="CHEBI:29105"/>
    </ligand>
</feature>
<dbReference type="Gene3D" id="3.30.1600.10">
    <property type="entry name" value="SIR2/SIRT2 'Small Domain"/>
    <property type="match status" value="1"/>
</dbReference>
<keyword evidence="3" id="KW-0520">NAD</keyword>
<dbReference type="InterPro" id="IPR050134">
    <property type="entry name" value="NAD-dep_sirtuin_deacylases"/>
</dbReference>
<keyword evidence="2" id="KW-0808">Transferase</keyword>
<dbReference type="PANTHER" id="PTHR11085">
    <property type="entry name" value="NAD-DEPENDENT PROTEIN DEACYLASE SIRTUIN-5, MITOCHONDRIAL-RELATED"/>
    <property type="match status" value="1"/>
</dbReference>
<evidence type="ECO:0000256" key="2">
    <source>
        <dbReference type="ARBA" id="ARBA00022679"/>
    </source>
</evidence>
<dbReference type="PROSITE" id="PS50305">
    <property type="entry name" value="SIRTUIN"/>
    <property type="match status" value="1"/>
</dbReference>
<dbReference type="Pfam" id="PF02146">
    <property type="entry name" value="SIR2"/>
    <property type="match status" value="1"/>
</dbReference>
<dbReference type="PANTHER" id="PTHR11085:SF10">
    <property type="entry name" value="NAD-DEPENDENT PROTEIN DEACYLASE SIRTUIN-5, MITOCHONDRIAL-RELATED"/>
    <property type="match status" value="1"/>
</dbReference>